<evidence type="ECO:0000313" key="1">
    <source>
        <dbReference type="EMBL" id="GER82598.1"/>
    </source>
</evidence>
<gene>
    <name evidence="1" type="ORF">KTAU_12350</name>
</gene>
<evidence type="ECO:0000313" key="2">
    <source>
        <dbReference type="Proteomes" id="UP000334820"/>
    </source>
</evidence>
<dbReference type="Gene3D" id="1.10.260.40">
    <property type="entry name" value="lambda repressor-like DNA-binding domains"/>
    <property type="match status" value="1"/>
</dbReference>
<comment type="caution">
    <text evidence="1">The sequence shown here is derived from an EMBL/GenBank/DDBJ whole genome shotgun (WGS) entry which is preliminary data.</text>
</comment>
<sequence>MNQLSQRAEVSYNIIKAIYRNPYRPTNTDTVNRIAHALGVPATVLLEDVSEEEMVREQRALAAELAVLPRRPGRQPRRQAP</sequence>
<keyword evidence="2" id="KW-1185">Reference proteome</keyword>
<dbReference type="AlphaFoldDB" id="A0A5J4K040"/>
<protein>
    <recommendedName>
        <fullName evidence="3">HTH cro/C1-type domain-containing protein</fullName>
    </recommendedName>
</protein>
<dbReference type="SUPFAM" id="SSF47413">
    <property type="entry name" value="lambda repressor-like DNA-binding domains"/>
    <property type="match status" value="1"/>
</dbReference>
<dbReference type="Proteomes" id="UP000334820">
    <property type="component" value="Unassembled WGS sequence"/>
</dbReference>
<organism evidence="1 2">
    <name type="scientific">Thermogemmatispora aurantia</name>
    <dbReference type="NCBI Taxonomy" id="2045279"/>
    <lineage>
        <taxon>Bacteria</taxon>
        <taxon>Bacillati</taxon>
        <taxon>Chloroflexota</taxon>
        <taxon>Ktedonobacteria</taxon>
        <taxon>Thermogemmatisporales</taxon>
        <taxon>Thermogemmatisporaceae</taxon>
        <taxon>Thermogemmatispora</taxon>
    </lineage>
</organism>
<accession>A0A5J4K040</accession>
<dbReference type="EMBL" id="BKZV01000001">
    <property type="protein sequence ID" value="GER82598.1"/>
    <property type="molecule type" value="Genomic_DNA"/>
</dbReference>
<evidence type="ECO:0008006" key="3">
    <source>
        <dbReference type="Google" id="ProtNLM"/>
    </source>
</evidence>
<reference evidence="1 2" key="1">
    <citation type="journal article" date="2019" name="Int. J. Syst. Evol. Microbiol.">
        <title>Thermogemmatispora aurantia sp. nov. and Thermogemmatispora argillosa sp. nov., within the class Ktedonobacteria, and emended description of the genus Thermogemmatispora.</title>
        <authorList>
            <person name="Zheng Y."/>
            <person name="Wang C.M."/>
            <person name="Sakai Y."/>
            <person name="Abe K."/>
            <person name="Yokota A."/>
            <person name="Yabe S."/>
        </authorList>
    </citation>
    <scope>NUCLEOTIDE SEQUENCE [LARGE SCALE GENOMIC DNA]</scope>
    <source>
        <strain evidence="1 2">A1-2</strain>
    </source>
</reference>
<dbReference type="GO" id="GO:0003677">
    <property type="term" value="F:DNA binding"/>
    <property type="evidence" value="ECO:0007669"/>
    <property type="project" value="InterPro"/>
</dbReference>
<name>A0A5J4K040_9CHLR</name>
<proteinExistence type="predicted"/>
<dbReference type="InterPro" id="IPR010982">
    <property type="entry name" value="Lambda_DNA-bd_dom_sf"/>
</dbReference>